<organism evidence="5">
    <name type="scientific">viral metagenome</name>
    <dbReference type="NCBI Taxonomy" id="1070528"/>
    <lineage>
        <taxon>unclassified sequences</taxon>
        <taxon>metagenomes</taxon>
        <taxon>organismal metagenomes</taxon>
    </lineage>
</organism>
<sequence>MNAQNTYESNMRVIGYLYNNIKDNYGTMQLEDFNELSGQISRLFQQSSELLPSSNRAIETEMEMEMETEFRNSLFDTPPQAEQSLNPPPIVRNQSQSNVTMTRGENVIDLSLQDELPMTLAELDDVYDSSDDDSSNYIIESSDEYQEYIGYKNKPKLTTKCFSKKEGREKVIECSICFEEHTLHQTLRLNCGHEFCKECVCNHFHFSVENQPYKKFYGCPTCRTDVKQVRVNYSKIDAKDKGELMTGQLVTQLKHWCK</sequence>
<dbReference type="InterPro" id="IPR017907">
    <property type="entry name" value="Znf_RING_CS"/>
</dbReference>
<evidence type="ECO:0000259" key="4">
    <source>
        <dbReference type="PROSITE" id="PS50089"/>
    </source>
</evidence>
<evidence type="ECO:0000256" key="3">
    <source>
        <dbReference type="ARBA" id="ARBA00022833"/>
    </source>
</evidence>
<dbReference type="InterPro" id="IPR001841">
    <property type="entry name" value="Znf_RING"/>
</dbReference>
<name>A0A6C0IMA2_9ZZZZ</name>
<evidence type="ECO:0000313" key="5">
    <source>
        <dbReference type="EMBL" id="QHT93720.1"/>
    </source>
</evidence>
<dbReference type="Gene3D" id="3.30.40.10">
    <property type="entry name" value="Zinc/RING finger domain, C3HC4 (zinc finger)"/>
    <property type="match status" value="1"/>
</dbReference>
<dbReference type="GO" id="GO:0008270">
    <property type="term" value="F:zinc ion binding"/>
    <property type="evidence" value="ECO:0007669"/>
    <property type="project" value="UniProtKB-KW"/>
</dbReference>
<dbReference type="AlphaFoldDB" id="A0A6C0IMA2"/>
<dbReference type="EMBL" id="MN740210">
    <property type="protein sequence ID" value="QHT93720.1"/>
    <property type="molecule type" value="Genomic_DNA"/>
</dbReference>
<keyword evidence="1" id="KW-0479">Metal-binding</keyword>
<protein>
    <recommendedName>
        <fullName evidence="4">RING-type domain-containing protein</fullName>
    </recommendedName>
</protein>
<evidence type="ECO:0000256" key="1">
    <source>
        <dbReference type="ARBA" id="ARBA00022723"/>
    </source>
</evidence>
<keyword evidence="3" id="KW-0862">Zinc</keyword>
<dbReference type="PROSITE" id="PS00518">
    <property type="entry name" value="ZF_RING_1"/>
    <property type="match status" value="1"/>
</dbReference>
<dbReference type="InterPro" id="IPR013083">
    <property type="entry name" value="Znf_RING/FYVE/PHD"/>
</dbReference>
<feature type="domain" description="RING-type" evidence="4">
    <location>
        <begin position="174"/>
        <end position="223"/>
    </location>
</feature>
<reference evidence="5" key="1">
    <citation type="journal article" date="2020" name="Nature">
        <title>Giant virus diversity and host interactions through global metagenomics.</title>
        <authorList>
            <person name="Schulz F."/>
            <person name="Roux S."/>
            <person name="Paez-Espino D."/>
            <person name="Jungbluth S."/>
            <person name="Walsh D.A."/>
            <person name="Denef V.J."/>
            <person name="McMahon K.D."/>
            <person name="Konstantinidis K.T."/>
            <person name="Eloe-Fadrosh E.A."/>
            <person name="Kyrpides N.C."/>
            <person name="Woyke T."/>
        </authorList>
    </citation>
    <scope>NUCLEOTIDE SEQUENCE</scope>
    <source>
        <strain evidence="5">GVMAG-M-3300024258-14</strain>
    </source>
</reference>
<accession>A0A6C0IMA2</accession>
<evidence type="ECO:0000256" key="2">
    <source>
        <dbReference type="ARBA" id="ARBA00022771"/>
    </source>
</evidence>
<proteinExistence type="predicted"/>
<keyword evidence="2" id="KW-0863">Zinc-finger</keyword>
<dbReference type="PROSITE" id="PS50089">
    <property type="entry name" value="ZF_RING_2"/>
    <property type="match status" value="1"/>
</dbReference>
<dbReference type="SUPFAM" id="SSF57850">
    <property type="entry name" value="RING/U-box"/>
    <property type="match status" value="1"/>
</dbReference>
<dbReference type="SMART" id="SM00184">
    <property type="entry name" value="RING"/>
    <property type="match status" value="1"/>
</dbReference>